<evidence type="ECO:0000256" key="1">
    <source>
        <dbReference type="ARBA" id="ARBA00001946"/>
    </source>
</evidence>
<dbReference type="Pfam" id="PF02878">
    <property type="entry name" value="PGM_PMM_I"/>
    <property type="match status" value="1"/>
</dbReference>
<sequence length="499" mass="52598">MARISVKDLMAESGVAFGTSGARGLVSAMTDRVCYGYATGFLSYVRELGEYPAGGRVAIAGDLRPSTPRIVAACIQAVRDLGGEPVFCGFVPTPALALYSFAERIPSIMVTGSHIPADRNGIKFYRPTSEVLKDDEAGMAAQMVAFGDDTFDASGALREAQALPAIVDVEAAYLERYVQHFGAGALRGKRVGVYQHSAVGRDLLDRILRGLGAETVLLGRSDTFVPVDTEAIRDEDVALAHEWASGMALDAIVSTDGDSDRPLLADEAGTWLRGDVLGVLAARRIKAETVVTPVSSNTALELSGAIPRCFRTRIGSPYVVAAMQEASRTTSGLVCGYEANGGFLLGSDCSGVGGTRTSALPTRDAVLPMLLVLTAHDGPLSAQLATLPPRFTFSDRLTDFASELGTRLFALLEAGGMDQRLALQNELFGAFAGVAVTIDDTDGIRTTFDSGEIIHLRRSGNAPELRCYAEADTAERAAALSRLALPRVMAKLGIAAGAD</sequence>
<feature type="domain" description="Alpha-D-phosphohexomutase C-terminal" evidence="8">
    <location>
        <begin position="437"/>
        <end position="480"/>
    </location>
</feature>
<dbReference type="GO" id="GO:0005975">
    <property type="term" value="P:carbohydrate metabolic process"/>
    <property type="evidence" value="ECO:0007669"/>
    <property type="project" value="InterPro"/>
</dbReference>
<evidence type="ECO:0000256" key="7">
    <source>
        <dbReference type="RuleBase" id="RU004326"/>
    </source>
</evidence>
<reference evidence="12 13" key="1">
    <citation type="submission" date="2015-10" db="EMBL/GenBank/DDBJ databases">
        <title>Draft genome sequence of Novosphingobium fuchskuhlense DSM 25065 isolated from a surface water sample of the southwest basin of Lake Grosse Fuchskuhle.</title>
        <authorList>
            <person name="Ruckert C."/>
            <person name="Winkler A."/>
            <person name="Glaeser J."/>
            <person name="Grossart H.-P."/>
            <person name="Kalinowski J."/>
            <person name="Glaeser S."/>
        </authorList>
    </citation>
    <scope>NUCLEOTIDE SEQUENCE [LARGE SCALE GENOMIC DNA]</scope>
    <source>
        <strain evidence="12 13">FNE08-7</strain>
    </source>
</reference>
<organism evidence="12 13">
    <name type="scientific">Novosphingobium fuchskuhlense</name>
    <dbReference type="NCBI Taxonomy" id="1117702"/>
    <lineage>
        <taxon>Bacteria</taxon>
        <taxon>Pseudomonadati</taxon>
        <taxon>Pseudomonadota</taxon>
        <taxon>Alphaproteobacteria</taxon>
        <taxon>Sphingomonadales</taxon>
        <taxon>Sphingomonadaceae</taxon>
        <taxon>Novosphingobium</taxon>
    </lineage>
</organism>
<feature type="domain" description="Alpha-D-phosphohexomutase alpha/beta/alpha" evidence="11">
    <location>
        <begin position="274"/>
        <end position="376"/>
    </location>
</feature>
<dbReference type="Pfam" id="PF00408">
    <property type="entry name" value="PGM_PMM_IV"/>
    <property type="match status" value="1"/>
</dbReference>
<comment type="caution">
    <text evidence="12">The sequence shown here is derived from an EMBL/GenBank/DDBJ whole genome shotgun (WGS) entry which is preliminary data.</text>
</comment>
<dbReference type="InterPro" id="IPR005844">
    <property type="entry name" value="A-D-PHexomutase_a/b/a-I"/>
</dbReference>
<dbReference type="InterPro" id="IPR016066">
    <property type="entry name" value="A-D-PHexomutase_CS"/>
</dbReference>
<dbReference type="Gene3D" id="3.40.120.10">
    <property type="entry name" value="Alpha-D-Glucose-1,6-Bisphosphate, subunit A, domain 3"/>
    <property type="match status" value="3"/>
</dbReference>
<evidence type="ECO:0000259" key="11">
    <source>
        <dbReference type="Pfam" id="PF02880"/>
    </source>
</evidence>
<evidence type="ECO:0000256" key="4">
    <source>
        <dbReference type="ARBA" id="ARBA00022723"/>
    </source>
</evidence>
<comment type="cofactor">
    <cofactor evidence="1">
        <name>Mg(2+)</name>
        <dbReference type="ChEBI" id="CHEBI:18420"/>
    </cofactor>
</comment>
<dbReference type="InterPro" id="IPR005845">
    <property type="entry name" value="A-D-PHexomutase_a/b/a-II"/>
</dbReference>
<dbReference type="SUPFAM" id="SSF55957">
    <property type="entry name" value="Phosphoglucomutase, C-terminal domain"/>
    <property type="match status" value="1"/>
</dbReference>
<proteinExistence type="inferred from homology"/>
<dbReference type="PANTHER" id="PTHR42946:SF1">
    <property type="entry name" value="PHOSPHOGLUCOMUTASE (ALPHA-D-GLUCOSE-1,6-BISPHOSPHATE-DEPENDENT)"/>
    <property type="match status" value="1"/>
</dbReference>
<accession>A0A117UZP4</accession>
<evidence type="ECO:0000259" key="9">
    <source>
        <dbReference type="Pfam" id="PF02878"/>
    </source>
</evidence>
<dbReference type="Pfam" id="PF02880">
    <property type="entry name" value="PGM_PMM_III"/>
    <property type="match status" value="1"/>
</dbReference>
<comment type="similarity">
    <text evidence="2 7">Belongs to the phosphohexose mutase family.</text>
</comment>
<dbReference type="GO" id="GO:0006048">
    <property type="term" value="P:UDP-N-acetylglucosamine biosynthetic process"/>
    <property type="evidence" value="ECO:0007669"/>
    <property type="project" value="TreeGrafter"/>
</dbReference>
<gene>
    <name evidence="12" type="ORF">AQZ52_01695</name>
</gene>
<dbReference type="CDD" id="cd03088">
    <property type="entry name" value="ManB"/>
    <property type="match status" value="1"/>
</dbReference>
<evidence type="ECO:0000313" key="13">
    <source>
        <dbReference type="Proteomes" id="UP000058012"/>
    </source>
</evidence>
<dbReference type="Gene3D" id="3.30.310.50">
    <property type="entry name" value="Alpha-D-phosphohexomutase, C-terminal domain"/>
    <property type="match status" value="1"/>
</dbReference>
<dbReference type="PANTHER" id="PTHR42946">
    <property type="entry name" value="PHOSPHOHEXOSE MUTASE"/>
    <property type="match status" value="1"/>
</dbReference>
<dbReference type="GO" id="GO:0004615">
    <property type="term" value="F:phosphomannomutase activity"/>
    <property type="evidence" value="ECO:0007669"/>
    <property type="project" value="TreeGrafter"/>
</dbReference>
<evidence type="ECO:0000259" key="10">
    <source>
        <dbReference type="Pfam" id="PF02879"/>
    </source>
</evidence>
<evidence type="ECO:0000256" key="3">
    <source>
        <dbReference type="ARBA" id="ARBA00022553"/>
    </source>
</evidence>
<keyword evidence="13" id="KW-1185">Reference proteome</keyword>
<feature type="domain" description="Alpha-D-phosphohexomutase alpha/beta/alpha" evidence="10">
    <location>
        <begin position="172"/>
        <end position="269"/>
    </location>
</feature>
<name>A0A117UZP4_9SPHN</name>
<dbReference type="EMBL" id="LLZS01000001">
    <property type="protein sequence ID" value="KUR73798.1"/>
    <property type="molecule type" value="Genomic_DNA"/>
</dbReference>
<keyword evidence="6" id="KW-0413">Isomerase</keyword>
<feature type="domain" description="Alpha-D-phosphohexomutase alpha/beta/alpha" evidence="9">
    <location>
        <begin position="16"/>
        <end position="135"/>
    </location>
</feature>
<dbReference type="AlphaFoldDB" id="A0A117UZP4"/>
<dbReference type="InterPro" id="IPR016055">
    <property type="entry name" value="A-D-PHexomutase_a/b/a-I/II/III"/>
</dbReference>
<evidence type="ECO:0000259" key="8">
    <source>
        <dbReference type="Pfam" id="PF00408"/>
    </source>
</evidence>
<dbReference type="Proteomes" id="UP000058012">
    <property type="component" value="Unassembled WGS sequence"/>
</dbReference>
<dbReference type="Pfam" id="PF02879">
    <property type="entry name" value="PGM_PMM_II"/>
    <property type="match status" value="1"/>
</dbReference>
<dbReference type="SUPFAM" id="SSF53738">
    <property type="entry name" value="Phosphoglucomutase, first 3 domains"/>
    <property type="match status" value="3"/>
</dbReference>
<keyword evidence="3" id="KW-0597">Phosphoprotein</keyword>
<dbReference type="InterPro" id="IPR036900">
    <property type="entry name" value="A-D-PHexomutase_C_sf"/>
</dbReference>
<evidence type="ECO:0000313" key="12">
    <source>
        <dbReference type="EMBL" id="KUR73798.1"/>
    </source>
</evidence>
<dbReference type="PROSITE" id="PS00710">
    <property type="entry name" value="PGM_PMM"/>
    <property type="match status" value="1"/>
</dbReference>
<dbReference type="InterPro" id="IPR050060">
    <property type="entry name" value="Phosphoglucosamine_mutase"/>
</dbReference>
<protein>
    <submittedName>
        <fullName evidence="12">Phosphomannomutase</fullName>
    </submittedName>
</protein>
<dbReference type="InterPro" id="IPR005843">
    <property type="entry name" value="A-D-PHexomutase_C"/>
</dbReference>
<dbReference type="STRING" id="1117702.AQZ52_01695"/>
<keyword evidence="5 7" id="KW-0460">Magnesium</keyword>
<keyword evidence="4 7" id="KW-0479">Metal-binding</keyword>
<dbReference type="GO" id="GO:0009252">
    <property type="term" value="P:peptidoglycan biosynthetic process"/>
    <property type="evidence" value="ECO:0007669"/>
    <property type="project" value="TreeGrafter"/>
</dbReference>
<evidence type="ECO:0000256" key="6">
    <source>
        <dbReference type="ARBA" id="ARBA00023235"/>
    </source>
</evidence>
<dbReference type="GO" id="GO:0000287">
    <property type="term" value="F:magnesium ion binding"/>
    <property type="evidence" value="ECO:0007669"/>
    <property type="project" value="InterPro"/>
</dbReference>
<dbReference type="InterPro" id="IPR005846">
    <property type="entry name" value="A-D-PHexomutase_a/b/a-III"/>
</dbReference>
<evidence type="ECO:0000256" key="5">
    <source>
        <dbReference type="ARBA" id="ARBA00022842"/>
    </source>
</evidence>
<dbReference type="GO" id="GO:0005829">
    <property type="term" value="C:cytosol"/>
    <property type="evidence" value="ECO:0007669"/>
    <property type="project" value="TreeGrafter"/>
</dbReference>
<dbReference type="GO" id="GO:0008966">
    <property type="term" value="F:phosphoglucosamine mutase activity"/>
    <property type="evidence" value="ECO:0007669"/>
    <property type="project" value="TreeGrafter"/>
</dbReference>
<evidence type="ECO:0000256" key="2">
    <source>
        <dbReference type="ARBA" id="ARBA00010231"/>
    </source>
</evidence>